<dbReference type="PANTHER" id="PTHR43646:SF2">
    <property type="entry name" value="GLYCOSYLTRANSFERASE 2-LIKE DOMAIN-CONTAINING PROTEIN"/>
    <property type="match status" value="1"/>
</dbReference>
<comment type="similarity">
    <text evidence="8">Belongs to the glycosyltransferase 2 family. CrtQ subfamily.</text>
</comment>
<dbReference type="PANTHER" id="PTHR43646">
    <property type="entry name" value="GLYCOSYLTRANSFERASE"/>
    <property type="match status" value="1"/>
</dbReference>
<evidence type="ECO:0000256" key="4">
    <source>
        <dbReference type="ARBA" id="ARBA00022679"/>
    </source>
</evidence>
<dbReference type="Proteomes" id="UP001501444">
    <property type="component" value="Unassembled WGS sequence"/>
</dbReference>
<comment type="caution">
    <text evidence="12">The sequence shown here is derived from an EMBL/GenBank/DDBJ whole genome shotgun (WGS) entry which is preliminary data.</text>
</comment>
<evidence type="ECO:0000256" key="10">
    <source>
        <dbReference type="SAM" id="MobiDB-lite"/>
    </source>
</evidence>
<comment type="subcellular location">
    <subcellularLocation>
        <location evidence="1">Cell membrane</location>
    </subcellularLocation>
</comment>
<dbReference type="InterPro" id="IPR029044">
    <property type="entry name" value="Nucleotide-diphossugar_trans"/>
</dbReference>
<sequence>MTPSPAPPGKNNHTEVTVAVPNVAAGALDADDRSDRRHLHSAPADVDRSPTLIPSTPRSRDDLLGALDGARVDEAGLVASVVVAVRGNARDLAGLLAALSRQDLGTGLFELIVVDNHPSAVVEPTVFAAAGFAWQLVHEPVAGVSRARNAGIRRARGACVLITDPDSRPGSSWVRELATALIDQAAAVAGGPAIPRLPMEAALRSQLRQWFVPPVWPEHTQELTPPYWIVGCNMGFRRTSPPPMFDENLGAVGRRHRSCEDLELVIRAQMAGQRVLLVPAAVVHRTVTADDLRLRALLSRAFWHGVSVAQLRRNVPARYIVDSYRLRDVITERHHLTRLTHLARLAGYCGARLAAKLRTHQRGVRATQAVAQPPR</sequence>
<comment type="function">
    <text evidence="6">Catalyzes the glycosylation of 4,4'-diaponeurosporenoate, i.e. the esterification of glucose at the C1'' position with the carboxyl group of 4,4'-diaponeurosporenic acid, to form glycosyl-4,4'-diaponeurosporenoate. This is a step in the biosynthesis of staphyloxanthin, an orange pigment present in most staphylococci strains.</text>
</comment>
<gene>
    <name evidence="12" type="ORF">GCM10010170_020750</name>
</gene>
<evidence type="ECO:0000256" key="6">
    <source>
        <dbReference type="ARBA" id="ARBA00037281"/>
    </source>
</evidence>
<dbReference type="InterPro" id="IPR001173">
    <property type="entry name" value="Glyco_trans_2-like"/>
</dbReference>
<evidence type="ECO:0000313" key="13">
    <source>
        <dbReference type="Proteomes" id="UP001501444"/>
    </source>
</evidence>
<dbReference type="Gene3D" id="3.90.550.10">
    <property type="entry name" value="Spore Coat Polysaccharide Biosynthesis Protein SpsA, Chain A"/>
    <property type="match status" value="1"/>
</dbReference>
<keyword evidence="13" id="KW-1185">Reference proteome</keyword>
<organism evidence="12 13">
    <name type="scientific">Dactylosporangium salmoneum</name>
    <dbReference type="NCBI Taxonomy" id="53361"/>
    <lineage>
        <taxon>Bacteria</taxon>
        <taxon>Bacillati</taxon>
        <taxon>Actinomycetota</taxon>
        <taxon>Actinomycetes</taxon>
        <taxon>Micromonosporales</taxon>
        <taxon>Micromonosporaceae</taxon>
        <taxon>Dactylosporangium</taxon>
    </lineage>
</organism>
<protein>
    <recommendedName>
        <fullName evidence="9">4,4'-diaponeurosporenoate glycosyltransferase</fullName>
    </recommendedName>
</protein>
<evidence type="ECO:0000256" key="5">
    <source>
        <dbReference type="ARBA" id="ARBA00023136"/>
    </source>
</evidence>
<evidence type="ECO:0000313" key="12">
    <source>
        <dbReference type="EMBL" id="GAA2338919.1"/>
    </source>
</evidence>
<keyword evidence="2" id="KW-1003">Cell membrane</keyword>
<name>A0ABP5SUC7_9ACTN</name>
<accession>A0ABP5SUC7</accession>
<keyword evidence="4" id="KW-0808">Transferase</keyword>
<keyword evidence="3" id="KW-0328">Glycosyltransferase</keyword>
<evidence type="ECO:0000256" key="8">
    <source>
        <dbReference type="ARBA" id="ARBA00038120"/>
    </source>
</evidence>
<dbReference type="EMBL" id="BAAARV010000019">
    <property type="protein sequence ID" value="GAA2338919.1"/>
    <property type="molecule type" value="Genomic_DNA"/>
</dbReference>
<dbReference type="RefSeq" id="WP_344612083.1">
    <property type="nucleotide sequence ID" value="NZ_BAAARV010000019.1"/>
</dbReference>
<evidence type="ECO:0000259" key="11">
    <source>
        <dbReference type="Pfam" id="PF00535"/>
    </source>
</evidence>
<evidence type="ECO:0000256" key="3">
    <source>
        <dbReference type="ARBA" id="ARBA00022676"/>
    </source>
</evidence>
<feature type="domain" description="Glycosyltransferase 2-like" evidence="11">
    <location>
        <begin position="80"/>
        <end position="194"/>
    </location>
</feature>
<evidence type="ECO:0000256" key="7">
    <source>
        <dbReference type="ARBA" id="ARBA00037904"/>
    </source>
</evidence>
<evidence type="ECO:0000256" key="9">
    <source>
        <dbReference type="ARBA" id="ARBA00040345"/>
    </source>
</evidence>
<evidence type="ECO:0000256" key="2">
    <source>
        <dbReference type="ARBA" id="ARBA00022475"/>
    </source>
</evidence>
<proteinExistence type="inferred from homology"/>
<reference evidence="13" key="1">
    <citation type="journal article" date="2019" name="Int. J. Syst. Evol. Microbiol.">
        <title>The Global Catalogue of Microorganisms (GCM) 10K type strain sequencing project: providing services to taxonomists for standard genome sequencing and annotation.</title>
        <authorList>
            <consortium name="The Broad Institute Genomics Platform"/>
            <consortium name="The Broad Institute Genome Sequencing Center for Infectious Disease"/>
            <person name="Wu L."/>
            <person name="Ma J."/>
        </authorList>
    </citation>
    <scope>NUCLEOTIDE SEQUENCE [LARGE SCALE GENOMIC DNA]</scope>
    <source>
        <strain evidence="13">JCM 3272</strain>
    </source>
</reference>
<feature type="region of interest" description="Disordered" evidence="10">
    <location>
        <begin position="27"/>
        <end position="59"/>
    </location>
</feature>
<keyword evidence="5" id="KW-0472">Membrane</keyword>
<evidence type="ECO:0000256" key="1">
    <source>
        <dbReference type="ARBA" id="ARBA00004236"/>
    </source>
</evidence>
<dbReference type="Pfam" id="PF00535">
    <property type="entry name" value="Glycos_transf_2"/>
    <property type="match status" value="1"/>
</dbReference>
<comment type="pathway">
    <text evidence="7">Carotenoid biosynthesis; staphyloxanthin biosynthesis; staphyloxanthin from farnesyl diphosphate: step 4/5.</text>
</comment>
<dbReference type="SUPFAM" id="SSF53448">
    <property type="entry name" value="Nucleotide-diphospho-sugar transferases"/>
    <property type="match status" value="1"/>
</dbReference>